<evidence type="ECO:0000313" key="3">
    <source>
        <dbReference type="EMBL" id="KAK4209091.1"/>
    </source>
</evidence>
<evidence type="ECO:0000256" key="2">
    <source>
        <dbReference type="SAM" id="Phobius"/>
    </source>
</evidence>
<evidence type="ECO:0000313" key="4">
    <source>
        <dbReference type="Proteomes" id="UP001301769"/>
    </source>
</evidence>
<comment type="caution">
    <text evidence="3">The sequence shown here is derived from an EMBL/GenBank/DDBJ whole genome shotgun (WGS) entry which is preliminary data.</text>
</comment>
<keyword evidence="2" id="KW-0812">Transmembrane</keyword>
<proteinExistence type="predicted"/>
<feature type="compositionally biased region" description="Low complexity" evidence="1">
    <location>
        <begin position="223"/>
        <end position="233"/>
    </location>
</feature>
<feature type="compositionally biased region" description="Low complexity" evidence="1">
    <location>
        <begin position="280"/>
        <end position="297"/>
    </location>
</feature>
<keyword evidence="2" id="KW-0472">Membrane</keyword>
<feature type="compositionally biased region" description="Low complexity" evidence="1">
    <location>
        <begin position="160"/>
        <end position="194"/>
    </location>
</feature>
<feature type="transmembrane region" description="Helical" evidence="2">
    <location>
        <begin position="37"/>
        <end position="60"/>
    </location>
</feature>
<gene>
    <name evidence="3" type="ORF">QBC37DRAFT_404640</name>
</gene>
<dbReference type="AlphaFoldDB" id="A0AAN7B1C5"/>
<evidence type="ECO:0000256" key="1">
    <source>
        <dbReference type="SAM" id="MobiDB-lite"/>
    </source>
</evidence>
<dbReference type="EMBL" id="MU858216">
    <property type="protein sequence ID" value="KAK4209091.1"/>
    <property type="molecule type" value="Genomic_DNA"/>
</dbReference>
<dbReference type="Proteomes" id="UP001301769">
    <property type="component" value="Unassembled WGS sequence"/>
</dbReference>
<sequence>MWSLTVLPTAIITLSFGNLVLFADYHTHLLRLRPIIIGYYTIALGPLAAIFISTPSGSYYPPLAFRLTSLHAHEHIDISHRLSAINLDYAYRHINNPYASRPPIITTATSYQTYQFLSSTSFGYYYISKPTATISRIFGPSDQTYIKMSSPVGSVSASASFPAGSASSAAPAPARVGGPIRSRAGRAGDNNNAGRGVGRGGGRVGRGGARGAAGRGRGGVGAGAPAAGAAFARGGRGRGAARPRGRHARRPSPAPSSGASSSSEDPSSSSSDDDDEDSDGGVSDASAGSADGGDNARPAIYRRRNEVDWRDPVVQAEMLELEFDPARPYAPLAAHELPRFRREQEPSPYLEVTTWQLGLVGLLYPEAEFLVCRLPVSPGNQVLLVKGRGLAQLGVLAVGEPFAFVADAPGRIGQPGADGRYRVHLDFSILRFGVTLVRRDWPQGEVATLSDGEAHTQFVRRVFNTFGSLPRERLVWSAQVGQGTPSRKWLRAFAPANAQQLPSDEQRSAWIFSQPGVIREHPWQRQRMIFAAAAADPWGGA</sequence>
<feature type="compositionally biased region" description="Low complexity" evidence="1">
    <location>
        <begin position="255"/>
        <end position="270"/>
    </location>
</feature>
<name>A0AAN7B1C5_9PEZI</name>
<keyword evidence="4" id="KW-1185">Reference proteome</keyword>
<protein>
    <submittedName>
        <fullName evidence="3">Uncharacterized protein</fullName>
    </submittedName>
</protein>
<feature type="compositionally biased region" description="Gly residues" evidence="1">
    <location>
        <begin position="195"/>
        <end position="222"/>
    </location>
</feature>
<accession>A0AAN7B1C5</accession>
<reference evidence="3" key="2">
    <citation type="submission" date="2023-05" db="EMBL/GenBank/DDBJ databases">
        <authorList>
            <consortium name="Lawrence Berkeley National Laboratory"/>
            <person name="Steindorff A."/>
            <person name="Hensen N."/>
            <person name="Bonometti L."/>
            <person name="Westerberg I."/>
            <person name="Brannstrom I.O."/>
            <person name="Guillou S."/>
            <person name="Cros-Aarteil S."/>
            <person name="Calhoun S."/>
            <person name="Haridas S."/>
            <person name="Kuo A."/>
            <person name="Mondo S."/>
            <person name="Pangilinan J."/>
            <person name="Riley R."/>
            <person name="Labutti K."/>
            <person name="Andreopoulos B."/>
            <person name="Lipzen A."/>
            <person name="Chen C."/>
            <person name="Yanf M."/>
            <person name="Daum C."/>
            <person name="Ng V."/>
            <person name="Clum A."/>
            <person name="Ohm R."/>
            <person name="Martin F."/>
            <person name="Silar P."/>
            <person name="Natvig D."/>
            <person name="Lalanne C."/>
            <person name="Gautier V."/>
            <person name="Ament-Velasquez S.L."/>
            <person name="Kruys A."/>
            <person name="Hutchinson M.I."/>
            <person name="Powell A.J."/>
            <person name="Barry K."/>
            <person name="Miller A.N."/>
            <person name="Grigoriev I.V."/>
            <person name="Debuchy R."/>
            <person name="Gladieux P."/>
            <person name="Thoren M.H."/>
            <person name="Johannesson H."/>
        </authorList>
    </citation>
    <scope>NUCLEOTIDE SEQUENCE</scope>
    <source>
        <strain evidence="3">PSN293</strain>
    </source>
</reference>
<feature type="region of interest" description="Disordered" evidence="1">
    <location>
        <begin position="160"/>
        <end position="299"/>
    </location>
</feature>
<reference evidence="3" key="1">
    <citation type="journal article" date="2023" name="Mol. Phylogenet. Evol.">
        <title>Genome-scale phylogeny and comparative genomics of the fungal order Sordariales.</title>
        <authorList>
            <person name="Hensen N."/>
            <person name="Bonometti L."/>
            <person name="Westerberg I."/>
            <person name="Brannstrom I.O."/>
            <person name="Guillou S."/>
            <person name="Cros-Aarteil S."/>
            <person name="Calhoun S."/>
            <person name="Haridas S."/>
            <person name="Kuo A."/>
            <person name="Mondo S."/>
            <person name="Pangilinan J."/>
            <person name="Riley R."/>
            <person name="LaButti K."/>
            <person name="Andreopoulos B."/>
            <person name="Lipzen A."/>
            <person name="Chen C."/>
            <person name="Yan M."/>
            <person name="Daum C."/>
            <person name="Ng V."/>
            <person name="Clum A."/>
            <person name="Steindorff A."/>
            <person name="Ohm R.A."/>
            <person name="Martin F."/>
            <person name="Silar P."/>
            <person name="Natvig D.O."/>
            <person name="Lalanne C."/>
            <person name="Gautier V."/>
            <person name="Ament-Velasquez S.L."/>
            <person name="Kruys A."/>
            <person name="Hutchinson M.I."/>
            <person name="Powell A.J."/>
            <person name="Barry K."/>
            <person name="Miller A.N."/>
            <person name="Grigoriev I.V."/>
            <person name="Debuchy R."/>
            <person name="Gladieux P."/>
            <person name="Hiltunen Thoren M."/>
            <person name="Johannesson H."/>
        </authorList>
    </citation>
    <scope>NUCLEOTIDE SEQUENCE</scope>
    <source>
        <strain evidence="3">PSN293</strain>
    </source>
</reference>
<feature type="transmembrane region" description="Helical" evidence="2">
    <location>
        <begin position="6"/>
        <end position="25"/>
    </location>
</feature>
<keyword evidence="2" id="KW-1133">Transmembrane helix</keyword>
<organism evidence="3 4">
    <name type="scientific">Rhypophila decipiens</name>
    <dbReference type="NCBI Taxonomy" id="261697"/>
    <lineage>
        <taxon>Eukaryota</taxon>
        <taxon>Fungi</taxon>
        <taxon>Dikarya</taxon>
        <taxon>Ascomycota</taxon>
        <taxon>Pezizomycotina</taxon>
        <taxon>Sordariomycetes</taxon>
        <taxon>Sordariomycetidae</taxon>
        <taxon>Sordariales</taxon>
        <taxon>Naviculisporaceae</taxon>
        <taxon>Rhypophila</taxon>
    </lineage>
</organism>
<feature type="compositionally biased region" description="Basic residues" evidence="1">
    <location>
        <begin position="235"/>
        <end position="250"/>
    </location>
</feature>